<dbReference type="PRINTS" id="PR00260">
    <property type="entry name" value="CHEMTRNSDUCR"/>
</dbReference>
<dbReference type="Gene3D" id="6.10.340.10">
    <property type="match status" value="1"/>
</dbReference>
<comment type="caution">
    <text evidence="8">The sequence shown here is derived from an EMBL/GenBank/DDBJ whole genome shotgun (WGS) entry which is preliminary data.</text>
</comment>
<reference evidence="8 9" key="1">
    <citation type="submission" date="2014-06" db="EMBL/GenBank/DDBJ databases">
        <title>Rhizobium pelagicum/R2-400B4.</title>
        <authorList>
            <person name="Kimes N.E."/>
            <person name="Lopez-Perez M."/>
        </authorList>
    </citation>
    <scope>NUCLEOTIDE SEQUENCE [LARGE SCALE GENOMIC DNA]</scope>
    <source>
        <strain evidence="8 9">R2-400B4</strain>
    </source>
</reference>
<gene>
    <name evidence="8" type="ORF">GV68_21320</name>
</gene>
<accession>A0A922P2Z5</accession>
<dbReference type="GO" id="GO:0016020">
    <property type="term" value="C:membrane"/>
    <property type="evidence" value="ECO:0007669"/>
    <property type="project" value="InterPro"/>
</dbReference>
<evidence type="ECO:0000259" key="6">
    <source>
        <dbReference type="PROSITE" id="PS50111"/>
    </source>
</evidence>
<dbReference type="PROSITE" id="PS50111">
    <property type="entry name" value="CHEMOTAXIS_TRANSDUC_2"/>
    <property type="match status" value="1"/>
</dbReference>
<evidence type="ECO:0000259" key="7">
    <source>
        <dbReference type="PROSITE" id="PS50885"/>
    </source>
</evidence>
<keyword evidence="5" id="KW-1133">Transmembrane helix</keyword>
<proteinExistence type="inferred from homology"/>
<keyword evidence="5" id="KW-0812">Transmembrane</keyword>
<dbReference type="PROSITE" id="PS50885">
    <property type="entry name" value="HAMP"/>
    <property type="match status" value="2"/>
</dbReference>
<evidence type="ECO:0000313" key="9">
    <source>
        <dbReference type="Proteomes" id="UP000052167"/>
    </source>
</evidence>
<protein>
    <submittedName>
        <fullName evidence="8">Chemotaxis protein</fullName>
    </submittedName>
</protein>
<dbReference type="GO" id="GO:0007165">
    <property type="term" value="P:signal transduction"/>
    <property type="evidence" value="ECO:0007669"/>
    <property type="project" value="UniProtKB-KW"/>
</dbReference>
<dbReference type="PANTHER" id="PTHR43531">
    <property type="entry name" value="PROTEIN ICFG"/>
    <property type="match status" value="1"/>
</dbReference>
<feature type="domain" description="Methyl-accepting transducer" evidence="6">
    <location>
        <begin position="500"/>
        <end position="729"/>
    </location>
</feature>
<evidence type="ECO:0000256" key="3">
    <source>
        <dbReference type="PROSITE-ProRule" id="PRU00284"/>
    </source>
</evidence>
<dbReference type="AlphaFoldDB" id="A0A922P2Z5"/>
<name>A0A922P2Z5_9HYPH</name>
<evidence type="ECO:0000256" key="4">
    <source>
        <dbReference type="SAM" id="MobiDB-lite"/>
    </source>
</evidence>
<comment type="similarity">
    <text evidence="2">Belongs to the methyl-accepting chemotaxis (MCP) protein family.</text>
</comment>
<dbReference type="GO" id="GO:0004888">
    <property type="term" value="F:transmembrane signaling receptor activity"/>
    <property type="evidence" value="ECO:0007669"/>
    <property type="project" value="InterPro"/>
</dbReference>
<feature type="domain" description="HAMP" evidence="7">
    <location>
        <begin position="362"/>
        <end position="415"/>
    </location>
</feature>
<dbReference type="Gene3D" id="1.10.287.950">
    <property type="entry name" value="Methyl-accepting chemotaxis protein"/>
    <property type="match status" value="1"/>
</dbReference>
<dbReference type="InterPro" id="IPR051310">
    <property type="entry name" value="MCP_chemotaxis"/>
</dbReference>
<feature type="region of interest" description="Disordered" evidence="4">
    <location>
        <begin position="419"/>
        <end position="440"/>
    </location>
</feature>
<dbReference type="PANTHER" id="PTHR43531:SF11">
    <property type="entry name" value="METHYL-ACCEPTING CHEMOTAXIS PROTEIN 3"/>
    <property type="match status" value="1"/>
</dbReference>
<sequence>MLQSSKSAVAGRSLSIKAKFASLVVGATFISCLSVGLLSYQIGKDGLIDASTLRLESVAGNQSKALADYQQRISQSLADLAQNTAIGQAVETMTNIIPSEGASVKAEYQKADKTPEERASFDGTGLKLLYAVHHSSIHGTIASAWKNTRVSDIYVTDMNGTIVYSVTKGNELLENVSAVPAIGDLFTRIQAGTPDDVQTSPFSPYELDGGKPSALIGKQLAVASWGKVVTKGAVVFRISSDELTRAVTPDEFGKSIDEALLLDSTGNYRSGSFVGGQSHAIPPELSQAATNQTSGSGFATVADHPLFFAYEPVTLFGEKHLLAMGQAEEQVLASARNLAFWAILATLAVLTIMGIVGTYIAARLTRPLTELAGLMNRLNDGDKTIVVDHVNRGDEVGVMARALESFRQGALDKERMEEEAYRKTEEIDEERQQREAEKAASAREIDEAVSALATGLAALSRGKLDQRIDRAFAASLDHLRHDFNNSLAGLEATIASIGNSVTTIRGGSGELKAASDDLSRRTERQAAALEEAAAALGEMTGAVNGALTRCETAVDVAADTLKGAHTSTAVVQNAIQAMERIESSSSKIRQIIDVIDQIAFQTNLLALNAGVEAARAGEAGKGFAVVAQEVRELAQKSATAARDIGQLITASAADVENGVALVLKTGESLEHIQGNIQSINEHIGAIVSSSREQSARLGEINSAVSGLDQVTQQNAAMVEETSASAHSLANEAEVLNDQISHFSVGGSSLDTGRRAA</sequence>
<dbReference type="PROSITE" id="PS51257">
    <property type="entry name" value="PROKAR_LIPOPROTEIN"/>
    <property type="match status" value="1"/>
</dbReference>
<organism evidence="8 9">
    <name type="scientific">Pseudorhizobium pelagicum</name>
    <dbReference type="NCBI Taxonomy" id="1509405"/>
    <lineage>
        <taxon>Bacteria</taxon>
        <taxon>Pseudomonadati</taxon>
        <taxon>Pseudomonadota</taxon>
        <taxon>Alphaproteobacteria</taxon>
        <taxon>Hyphomicrobiales</taxon>
        <taxon>Rhizobiaceae</taxon>
        <taxon>Rhizobium/Agrobacterium group</taxon>
        <taxon>Pseudorhizobium</taxon>
    </lineage>
</organism>
<dbReference type="InterPro" id="IPR004089">
    <property type="entry name" value="MCPsignal_dom"/>
</dbReference>
<dbReference type="SMART" id="SM00304">
    <property type="entry name" value="HAMP"/>
    <property type="match status" value="2"/>
</dbReference>
<feature type="domain" description="HAMP" evidence="7">
    <location>
        <begin position="443"/>
        <end position="495"/>
    </location>
</feature>
<dbReference type="Pfam" id="PF00015">
    <property type="entry name" value="MCPsignal"/>
    <property type="match status" value="1"/>
</dbReference>
<keyword evidence="5" id="KW-0472">Membrane</keyword>
<dbReference type="Proteomes" id="UP000052167">
    <property type="component" value="Unassembled WGS sequence"/>
</dbReference>
<dbReference type="EMBL" id="JOKJ01000005">
    <property type="protein sequence ID" value="KEQ09891.1"/>
    <property type="molecule type" value="Genomic_DNA"/>
</dbReference>
<evidence type="ECO:0000256" key="5">
    <source>
        <dbReference type="SAM" id="Phobius"/>
    </source>
</evidence>
<evidence type="ECO:0000313" key="8">
    <source>
        <dbReference type="EMBL" id="KEQ09891.1"/>
    </source>
</evidence>
<dbReference type="InterPro" id="IPR004090">
    <property type="entry name" value="Chemotax_Me-accpt_rcpt"/>
</dbReference>
<feature type="transmembrane region" description="Helical" evidence="5">
    <location>
        <begin position="20"/>
        <end position="40"/>
    </location>
</feature>
<feature type="transmembrane region" description="Helical" evidence="5">
    <location>
        <begin position="338"/>
        <end position="362"/>
    </location>
</feature>
<dbReference type="GO" id="GO:0006935">
    <property type="term" value="P:chemotaxis"/>
    <property type="evidence" value="ECO:0007669"/>
    <property type="project" value="UniProtKB-KW"/>
</dbReference>
<dbReference type="InterPro" id="IPR003660">
    <property type="entry name" value="HAMP_dom"/>
</dbReference>
<keyword evidence="9" id="KW-1185">Reference proteome</keyword>
<dbReference type="SUPFAM" id="SSF58104">
    <property type="entry name" value="Methyl-accepting chemotaxis protein (MCP) signaling domain"/>
    <property type="match status" value="1"/>
</dbReference>
<keyword evidence="1" id="KW-0145">Chemotaxis</keyword>
<dbReference type="CDD" id="cd11386">
    <property type="entry name" value="MCP_signal"/>
    <property type="match status" value="1"/>
</dbReference>
<keyword evidence="3" id="KW-0807">Transducer</keyword>
<evidence type="ECO:0000256" key="2">
    <source>
        <dbReference type="ARBA" id="ARBA00029447"/>
    </source>
</evidence>
<dbReference type="OrthoDB" id="3378718at2"/>
<dbReference type="SUPFAM" id="SSF158472">
    <property type="entry name" value="HAMP domain-like"/>
    <property type="match status" value="1"/>
</dbReference>
<dbReference type="SMART" id="SM00283">
    <property type="entry name" value="MA"/>
    <property type="match status" value="1"/>
</dbReference>
<dbReference type="CDD" id="cd06225">
    <property type="entry name" value="HAMP"/>
    <property type="match status" value="1"/>
</dbReference>
<evidence type="ECO:0000256" key="1">
    <source>
        <dbReference type="ARBA" id="ARBA00022500"/>
    </source>
</evidence>
<dbReference type="Pfam" id="PF00672">
    <property type="entry name" value="HAMP"/>
    <property type="match status" value="1"/>
</dbReference>